<dbReference type="EMBL" id="JAOAOG010000292">
    <property type="protein sequence ID" value="KAJ6232390.1"/>
    <property type="molecule type" value="Genomic_DNA"/>
</dbReference>
<evidence type="ECO:0000313" key="3">
    <source>
        <dbReference type="Proteomes" id="UP001150062"/>
    </source>
</evidence>
<feature type="compositionally biased region" description="Basic and acidic residues" evidence="1">
    <location>
        <begin position="1029"/>
        <end position="1043"/>
    </location>
</feature>
<dbReference type="Gene3D" id="1.25.10.10">
    <property type="entry name" value="Leucine-rich Repeat Variant"/>
    <property type="match status" value="2"/>
</dbReference>
<feature type="compositionally biased region" description="Low complexity" evidence="1">
    <location>
        <begin position="1019"/>
        <end position="1028"/>
    </location>
</feature>
<proteinExistence type="predicted"/>
<feature type="compositionally biased region" description="Basic and acidic residues" evidence="1">
    <location>
        <begin position="1061"/>
        <end position="1071"/>
    </location>
</feature>
<feature type="region of interest" description="Disordered" evidence="1">
    <location>
        <begin position="659"/>
        <end position="719"/>
    </location>
</feature>
<feature type="compositionally biased region" description="Basic residues" evidence="1">
    <location>
        <begin position="7"/>
        <end position="22"/>
    </location>
</feature>
<name>A0ABQ8XIE0_9EUKA</name>
<accession>A0ABQ8XIE0</accession>
<dbReference type="InterPro" id="IPR040362">
    <property type="entry name" value="RELCH"/>
</dbReference>
<organism evidence="2 3">
    <name type="scientific">Anaeramoeba flamelloides</name>
    <dbReference type="NCBI Taxonomy" id="1746091"/>
    <lineage>
        <taxon>Eukaryota</taxon>
        <taxon>Metamonada</taxon>
        <taxon>Anaeramoebidae</taxon>
        <taxon>Anaeramoeba</taxon>
    </lineage>
</organism>
<reference evidence="2" key="1">
    <citation type="submission" date="2022-08" db="EMBL/GenBank/DDBJ databases">
        <title>Novel sulfate-reducing endosymbionts in the free-living metamonad Anaeramoeba.</title>
        <authorList>
            <person name="Jerlstrom-Hultqvist J."/>
            <person name="Cepicka I."/>
            <person name="Gallot-Lavallee L."/>
            <person name="Salas-Leiva D."/>
            <person name="Curtis B.A."/>
            <person name="Zahonova K."/>
            <person name="Pipaliya S."/>
            <person name="Dacks J."/>
            <person name="Roger A.J."/>
        </authorList>
    </citation>
    <scope>NUCLEOTIDE SEQUENCE</scope>
    <source>
        <strain evidence="2">Schooner1</strain>
    </source>
</reference>
<gene>
    <name evidence="2" type="ORF">M0813_04912</name>
</gene>
<dbReference type="PANTHER" id="PTHR32059:SF0">
    <property type="entry name" value="RAB11-BINDING PROTEIN RELCH"/>
    <property type="match status" value="1"/>
</dbReference>
<evidence type="ECO:0000256" key="1">
    <source>
        <dbReference type="SAM" id="MobiDB-lite"/>
    </source>
</evidence>
<feature type="compositionally biased region" description="Basic and acidic residues" evidence="1">
    <location>
        <begin position="253"/>
        <end position="281"/>
    </location>
</feature>
<keyword evidence="3" id="KW-1185">Reference proteome</keyword>
<feature type="compositionally biased region" description="Basic residues" evidence="1">
    <location>
        <begin position="1072"/>
        <end position="1089"/>
    </location>
</feature>
<dbReference type="Proteomes" id="UP001150062">
    <property type="component" value="Unassembled WGS sequence"/>
</dbReference>
<feature type="compositionally biased region" description="Basic and acidic residues" evidence="1">
    <location>
        <begin position="230"/>
        <end position="244"/>
    </location>
</feature>
<dbReference type="PANTHER" id="PTHR32059">
    <property type="entry name" value="RAB11-BINDING PROTEIN RELCH"/>
    <property type="match status" value="1"/>
</dbReference>
<comment type="caution">
    <text evidence="2">The sequence shown here is derived from an EMBL/GenBank/DDBJ whole genome shotgun (WGS) entry which is preliminary data.</text>
</comment>
<dbReference type="SUPFAM" id="SSF48371">
    <property type="entry name" value="ARM repeat"/>
    <property type="match status" value="1"/>
</dbReference>
<protein>
    <submittedName>
        <fullName evidence="2">Rab11-binding protein relch</fullName>
    </submittedName>
</protein>
<feature type="region of interest" description="Disordered" evidence="1">
    <location>
        <begin position="1016"/>
        <end position="1089"/>
    </location>
</feature>
<feature type="region of interest" description="Disordered" evidence="1">
    <location>
        <begin position="1"/>
        <end position="33"/>
    </location>
</feature>
<feature type="region of interest" description="Disordered" evidence="1">
    <location>
        <begin position="230"/>
        <end position="303"/>
    </location>
</feature>
<dbReference type="InterPro" id="IPR016024">
    <property type="entry name" value="ARM-type_fold"/>
</dbReference>
<sequence>MVDRKLVFQKRKKTKPKKKKKKDTNSLSNELKKTKTELEQTKVILQNVTNDYQQLQNEIENQNKKCLEELKSLDVNSNKQTQNEQISIFETENLNYLIKEYLIERDYTATTITMLDDVDEQDLEEPTEWILENNSNITLLKIFRAYQSNSKITDQIKNTIQQNSRNQKTIANLKKRIEEQEKEKKSLLGSLELKTKEINQLEEKCNQFEKHINEGQKKIQRLESFNENLKQEKQEKQEEEEKKQKEKKTKKEKKVEKKKDQDKAEKKKDQEKQEEREEKKEKKVKKVKIKKEEKKENKVQTENEEKIIKTQDNLKDEKKQDQQDTKLDLSKYPIVLPSKLKKDRHLKSKNENNLRGRMARVAIYDDSEQSLIKIVSESLPHIIQNVLLKTRKELLPIFLTVIRQNPDPKQRDHLTHLLFNLIARPDERQRQIIIDGFSALASTIGYKRVETELLPQLWSQINHKYEERRLLVAQSCGELAEFVNPELRGSLMLSILRSLGNDPNPQVRRESSKQLGLLLFYYNNNKKFETTFELLFSFLFDKDEDVQATTYRLTFPRFGKWCFSQGQGCEILYQRMIKVLKFLLNLNIERESISKKKTQDLKNNKNNIQLQNKELESILIKDETPPKILRTILACQVLIPSVFSSILVFSPFGNKYRKEQENQKKKKRWEGAKGTEMKTKTKDKQNGKKGSRKEEDKKKNQKEKQKTKKNETEGGKAKEKDSINQKFHYIKQRIIRILGNEQIYFDLNQIFNNHLKEKYENENENENIYENWKEFEIFIKSIIPELLEFIIKTKIENESIHQGLTELISIICKVFGKQFTKNIMKRQIEFIFNSNSLTNLKDLTNIKVDEISIEEVKNRLFGSYILGVLLSSTEKEMSKNLTRMILNISLEKNGLNSNNFNSICSCLIKLIQIPNKANTKVLILDICWELIYHSSAQVRKNIVRIFNSLIPYLEIEQIMNRVVTGLNVLASGPDIHITLLTIEAFGTVLKFVKNEDYLENTIEKLETYFKDDSATSTTLGKNNGNKNNLKNEKREEVDKKNENELISTEKNSQDSDWSDEETTKHKEEKTPKKIMNKNEKKKLKKKKNQERHEITSKFLVEFEKIIPLINPKLRETYVLPKLLQMAQDNQFATKKRRIVISFRLLSVYRAFSGTPISQNSITKHYIPGLNCLLSDVGEKIIDGKYHQTITSMIIEAEALLPKKRSVRSAAKKLPNTKIMSKFRSFKKRNGKD</sequence>
<evidence type="ECO:0000313" key="2">
    <source>
        <dbReference type="EMBL" id="KAJ6232390.1"/>
    </source>
</evidence>
<feature type="compositionally biased region" description="Basic and acidic residues" evidence="1">
    <location>
        <begin position="290"/>
        <end position="303"/>
    </location>
</feature>
<dbReference type="InterPro" id="IPR011989">
    <property type="entry name" value="ARM-like"/>
</dbReference>